<dbReference type="Pfam" id="PF25690">
    <property type="entry name" value="Phage_gp49"/>
    <property type="match status" value="1"/>
</dbReference>
<evidence type="ECO:0000256" key="2">
    <source>
        <dbReference type="SAM" id="MobiDB-lite"/>
    </source>
</evidence>
<feature type="compositionally biased region" description="Polar residues" evidence="2">
    <location>
        <begin position="30"/>
        <end position="49"/>
    </location>
</feature>
<gene>
    <name evidence="3" type="ORF">SAMN05216276_1008177</name>
</gene>
<keyword evidence="4" id="KW-1185">Reference proteome</keyword>
<feature type="compositionally biased region" description="Low complexity" evidence="2">
    <location>
        <begin position="20"/>
        <end position="29"/>
    </location>
</feature>
<name>A0A239E2E0_9ACTN</name>
<feature type="compositionally biased region" description="Low complexity" evidence="2">
    <location>
        <begin position="107"/>
        <end position="128"/>
    </location>
</feature>
<accession>A0A239E2E0</accession>
<reference evidence="3 4" key="1">
    <citation type="submission" date="2017-06" db="EMBL/GenBank/DDBJ databases">
        <authorList>
            <person name="Kim H.J."/>
            <person name="Triplett B.A."/>
        </authorList>
    </citation>
    <scope>NUCLEOTIDE SEQUENCE [LARGE SCALE GENOMIC DNA]</scope>
    <source>
        <strain evidence="3 4">CGMCC 4.2132</strain>
    </source>
</reference>
<sequence>MSAFDTDPWATAVPAPQPPADEAQAAGPPSGTSTAPSKESTITVNNGPEAKITTTIKFGSGFDAPWAVFPSNTVEEAETTLNGAKNYLELVARVAKFAKTLDPGTPAPAARSAASPAAPARSQASTPPGQQGNACSRAEMTYRTGNGARGPWAGYFCPLQKGDPDLLDAIYQMIQLDESVTTLRAENKRLRDTVEHLRTSNDLRTRIEKRLAKRRALMERLMKARRHEGGWSCTVHWDDLEDVEWLALGVQYGPLRVIYKPKAGDCAA</sequence>
<protein>
    <submittedName>
        <fullName evidence="3">Uncharacterized protein</fullName>
    </submittedName>
</protein>
<evidence type="ECO:0000256" key="1">
    <source>
        <dbReference type="SAM" id="Coils"/>
    </source>
</evidence>
<feature type="region of interest" description="Disordered" evidence="2">
    <location>
        <begin position="104"/>
        <end position="135"/>
    </location>
</feature>
<dbReference type="Proteomes" id="UP000198282">
    <property type="component" value="Unassembled WGS sequence"/>
</dbReference>
<dbReference type="RefSeq" id="WP_089207168.1">
    <property type="nucleotide sequence ID" value="NZ_FZOD01000008.1"/>
</dbReference>
<evidence type="ECO:0000313" key="3">
    <source>
        <dbReference type="EMBL" id="SNS38551.1"/>
    </source>
</evidence>
<feature type="region of interest" description="Disordered" evidence="2">
    <location>
        <begin position="1"/>
        <end position="49"/>
    </location>
</feature>
<feature type="coiled-coil region" evidence="1">
    <location>
        <begin position="173"/>
        <end position="200"/>
    </location>
</feature>
<proteinExistence type="predicted"/>
<dbReference type="InterPro" id="IPR057999">
    <property type="entry name" value="Gp49"/>
</dbReference>
<dbReference type="AlphaFoldDB" id="A0A239E2E0"/>
<dbReference type="EMBL" id="FZOD01000008">
    <property type="protein sequence ID" value="SNS38551.1"/>
    <property type="molecule type" value="Genomic_DNA"/>
</dbReference>
<dbReference type="OrthoDB" id="4629068at2"/>
<evidence type="ECO:0000313" key="4">
    <source>
        <dbReference type="Proteomes" id="UP000198282"/>
    </source>
</evidence>
<keyword evidence="1" id="KW-0175">Coiled coil</keyword>
<organism evidence="3 4">
    <name type="scientific">Streptosporangium subroseum</name>
    <dbReference type="NCBI Taxonomy" id="106412"/>
    <lineage>
        <taxon>Bacteria</taxon>
        <taxon>Bacillati</taxon>
        <taxon>Actinomycetota</taxon>
        <taxon>Actinomycetes</taxon>
        <taxon>Streptosporangiales</taxon>
        <taxon>Streptosporangiaceae</taxon>
        <taxon>Streptosporangium</taxon>
    </lineage>
</organism>